<dbReference type="Proteomes" id="UP000663880">
    <property type="component" value="Unassembled WGS sequence"/>
</dbReference>
<dbReference type="SMART" id="SM00368">
    <property type="entry name" value="LRR_RI"/>
    <property type="match status" value="5"/>
</dbReference>
<dbReference type="OrthoDB" id="272549at2759"/>
<gene>
    <name evidence="2" type="ORF">PMACD_LOCUS10125</name>
</gene>
<name>A0A821UBE8_9NEOP</name>
<keyword evidence="3" id="KW-1185">Reference proteome</keyword>
<dbReference type="InterPro" id="IPR001611">
    <property type="entry name" value="Leu-rich_rpt"/>
</dbReference>
<proteinExistence type="predicted"/>
<dbReference type="InterPro" id="IPR052201">
    <property type="entry name" value="LRR-containing_regulator"/>
</dbReference>
<reference evidence="2" key="1">
    <citation type="submission" date="2021-02" db="EMBL/GenBank/DDBJ databases">
        <authorList>
            <person name="Steward A R."/>
        </authorList>
    </citation>
    <scope>NUCLEOTIDE SEQUENCE</scope>
</reference>
<dbReference type="AlphaFoldDB" id="A0A821UBE8"/>
<protein>
    <submittedName>
        <fullName evidence="2">Uncharacterized protein</fullName>
    </submittedName>
</protein>
<evidence type="ECO:0000313" key="2">
    <source>
        <dbReference type="EMBL" id="CAF4887157.1"/>
    </source>
</evidence>
<dbReference type="InterPro" id="IPR032675">
    <property type="entry name" value="LRR_dom_sf"/>
</dbReference>
<organism evidence="2 3">
    <name type="scientific">Pieris macdunnoughi</name>
    <dbReference type="NCBI Taxonomy" id="345717"/>
    <lineage>
        <taxon>Eukaryota</taxon>
        <taxon>Metazoa</taxon>
        <taxon>Ecdysozoa</taxon>
        <taxon>Arthropoda</taxon>
        <taxon>Hexapoda</taxon>
        <taxon>Insecta</taxon>
        <taxon>Pterygota</taxon>
        <taxon>Neoptera</taxon>
        <taxon>Endopterygota</taxon>
        <taxon>Lepidoptera</taxon>
        <taxon>Glossata</taxon>
        <taxon>Ditrysia</taxon>
        <taxon>Papilionoidea</taxon>
        <taxon>Pieridae</taxon>
        <taxon>Pierinae</taxon>
        <taxon>Pieris</taxon>
    </lineage>
</organism>
<dbReference type="SUPFAM" id="SSF52047">
    <property type="entry name" value="RNI-like"/>
    <property type="match status" value="1"/>
</dbReference>
<comment type="caution">
    <text evidence="2">The sequence shown here is derived from an EMBL/GenBank/DDBJ whole genome shotgun (WGS) entry which is preliminary data.</text>
</comment>
<sequence>MQLKRKKRRCICEKEKLLKQITGDPPYLECTEINKIRLGLFTERNSDGTAHLVLRGNDIYSRYQRRLGDVDIQALILYIRESPKRITRLDLSYNQITDIGFFKLLKKLLIKGRSSIINLNIMNNNFTEKSILNLSKYADYLKLKYLRLNGNDFGENGGQYFADFLVKNKTVEFCDIGQTSLTLTGIAHIVTALRIDHGANNTIKVLDLNRLVPLSNRYSYETKWLAYHIEYLLERNSNIIELHLQKNEFISHDMEYFVRGLRNNKTLLYLDLGYNKFGDYGAGLLANYLKENPQLILINLAGNGIKDTGARALSFGLPYSKIRALDMSNNKLTDDGLLDLLNTLKKAFYLRFFNIFGNKIGHETCVVIQRMLLSGALFQHTIDVRLYEVDEVLHAAYYPNPADRNKHNYYCELEFGFAQPIYHIRRNVLPEKKIVKVDCKQRHKLDKTDRNRF</sequence>
<accession>A0A821UBE8</accession>
<dbReference type="EMBL" id="CAJOBZ010000030">
    <property type="protein sequence ID" value="CAF4887157.1"/>
    <property type="molecule type" value="Genomic_DNA"/>
</dbReference>
<evidence type="ECO:0000256" key="1">
    <source>
        <dbReference type="ARBA" id="ARBA00022737"/>
    </source>
</evidence>
<dbReference type="PROSITE" id="PS51450">
    <property type="entry name" value="LRR"/>
    <property type="match status" value="1"/>
</dbReference>
<evidence type="ECO:0000313" key="3">
    <source>
        <dbReference type="Proteomes" id="UP000663880"/>
    </source>
</evidence>
<keyword evidence="1" id="KW-0677">Repeat</keyword>
<dbReference type="PANTHER" id="PTHR24111:SF0">
    <property type="entry name" value="LEUCINE-RICH REPEAT-CONTAINING PROTEIN"/>
    <property type="match status" value="1"/>
</dbReference>
<dbReference type="Pfam" id="PF13516">
    <property type="entry name" value="LRR_6"/>
    <property type="match status" value="5"/>
</dbReference>
<dbReference type="PANTHER" id="PTHR24111">
    <property type="entry name" value="LEUCINE-RICH REPEAT-CONTAINING PROTEIN 34"/>
    <property type="match status" value="1"/>
</dbReference>
<dbReference type="Gene3D" id="3.80.10.10">
    <property type="entry name" value="Ribonuclease Inhibitor"/>
    <property type="match status" value="2"/>
</dbReference>